<sequence>LYQRLVADGKSKKTAIIACVRKMVVILNSMVRNGVKWDPEMG</sequence>
<dbReference type="AlphaFoldDB" id="A0A3B0W9E2"/>
<organism evidence="1">
    <name type="scientific">hydrothermal vent metagenome</name>
    <dbReference type="NCBI Taxonomy" id="652676"/>
    <lineage>
        <taxon>unclassified sequences</taxon>
        <taxon>metagenomes</taxon>
        <taxon>ecological metagenomes</taxon>
    </lineage>
</organism>
<feature type="non-terminal residue" evidence="1">
    <location>
        <position position="1"/>
    </location>
</feature>
<evidence type="ECO:0000313" key="1">
    <source>
        <dbReference type="EMBL" id="VAW52548.1"/>
    </source>
</evidence>
<gene>
    <name evidence="1" type="ORF">MNBD_GAMMA05-869</name>
</gene>
<dbReference type="EMBL" id="UOFE01000029">
    <property type="protein sequence ID" value="VAW52548.1"/>
    <property type="molecule type" value="Genomic_DNA"/>
</dbReference>
<protein>
    <submittedName>
        <fullName evidence="1">ISCps7, transposase</fullName>
    </submittedName>
</protein>
<proteinExistence type="predicted"/>
<reference evidence="1" key="1">
    <citation type="submission" date="2018-06" db="EMBL/GenBank/DDBJ databases">
        <authorList>
            <person name="Zhirakovskaya E."/>
        </authorList>
    </citation>
    <scope>NUCLEOTIDE SEQUENCE</scope>
</reference>
<accession>A0A3B0W9E2</accession>
<name>A0A3B0W9E2_9ZZZZ</name>